<comment type="caution">
    <text evidence="3">The sequence shown here is derived from an EMBL/GenBank/DDBJ whole genome shotgun (WGS) entry which is preliminary data.</text>
</comment>
<feature type="transmembrane region" description="Helical" evidence="1">
    <location>
        <begin position="180"/>
        <end position="204"/>
    </location>
</feature>
<dbReference type="AlphaFoldDB" id="A0A4R4E626"/>
<dbReference type="RefSeq" id="WP_131851221.1">
    <property type="nucleotide sequence ID" value="NZ_SKFH01000006.1"/>
</dbReference>
<dbReference type="Pfam" id="PF14093">
    <property type="entry name" value="DUF4271"/>
    <property type="match status" value="1"/>
</dbReference>
<keyword evidence="2" id="KW-0732">Signal</keyword>
<evidence type="ECO:0000313" key="3">
    <source>
        <dbReference type="EMBL" id="TCZ73491.1"/>
    </source>
</evidence>
<gene>
    <name evidence="3" type="ORF">E0486_05895</name>
</gene>
<dbReference type="EMBL" id="SKFH01000006">
    <property type="protein sequence ID" value="TCZ73491.1"/>
    <property type="molecule type" value="Genomic_DNA"/>
</dbReference>
<keyword evidence="1" id="KW-0472">Membrane</keyword>
<feature type="chain" id="PRO_5020670310" evidence="2">
    <location>
        <begin position="22"/>
        <end position="308"/>
    </location>
</feature>
<keyword evidence="1" id="KW-1133">Transmembrane helix</keyword>
<feature type="transmembrane region" description="Helical" evidence="1">
    <location>
        <begin position="106"/>
        <end position="129"/>
    </location>
</feature>
<protein>
    <submittedName>
        <fullName evidence="3">DUF4271 domain-containing protein</fullName>
    </submittedName>
</protein>
<organism evidence="3 4">
    <name type="scientific">Flaviaesturariibacter aridisoli</name>
    <dbReference type="NCBI Taxonomy" id="2545761"/>
    <lineage>
        <taxon>Bacteria</taxon>
        <taxon>Pseudomonadati</taxon>
        <taxon>Bacteroidota</taxon>
        <taxon>Chitinophagia</taxon>
        <taxon>Chitinophagales</taxon>
        <taxon>Chitinophagaceae</taxon>
        <taxon>Flaviaestuariibacter</taxon>
    </lineage>
</organism>
<evidence type="ECO:0000256" key="2">
    <source>
        <dbReference type="SAM" id="SignalP"/>
    </source>
</evidence>
<feature type="transmembrane region" description="Helical" evidence="1">
    <location>
        <begin position="248"/>
        <end position="267"/>
    </location>
</feature>
<dbReference type="OrthoDB" id="1494583at2"/>
<accession>A0A4R4E626</accession>
<feature type="transmembrane region" description="Helical" evidence="1">
    <location>
        <begin position="216"/>
        <end position="242"/>
    </location>
</feature>
<sequence length="308" mass="34707">MKSGRSICLILMLLAGLCAGAQPRDSRSLPVDTARFSVLDSLGNPIADTLRRDTFQLPPLLVTPQRFDSVVWTRHPFISFQNPVRLRESVHVTEGKESLFYTSMGLLLLLAIARSGFPRYLADLFRLFFRANLRQRQAKEQLQQSPMPSLYMNVLYFGVGALFLNLLFRRFGLAGGWGFWPLFGYTAAGLAALYLGKFIVLRLVGWILRVPGPAEAYVFIVFTANKILAMLLLPFVVLLAFTEGALNQVALTLALTLAGGVFAYRYFLSYTTVQRQVRLPFFHFVLYLVAFELVPLLLINKLLFRVLG</sequence>
<keyword evidence="4" id="KW-1185">Reference proteome</keyword>
<evidence type="ECO:0000313" key="4">
    <source>
        <dbReference type="Proteomes" id="UP000295164"/>
    </source>
</evidence>
<dbReference type="InterPro" id="IPR025367">
    <property type="entry name" value="DUF4271"/>
</dbReference>
<keyword evidence="1" id="KW-0812">Transmembrane</keyword>
<reference evidence="3 4" key="1">
    <citation type="submission" date="2019-03" db="EMBL/GenBank/DDBJ databases">
        <authorList>
            <person name="Kim M.K.M."/>
        </authorList>
    </citation>
    <scope>NUCLEOTIDE SEQUENCE [LARGE SCALE GENOMIC DNA]</scope>
    <source>
        <strain evidence="3 4">17J68-15</strain>
    </source>
</reference>
<feature type="signal peptide" evidence="2">
    <location>
        <begin position="1"/>
        <end position="21"/>
    </location>
</feature>
<feature type="transmembrane region" description="Helical" evidence="1">
    <location>
        <begin position="150"/>
        <end position="168"/>
    </location>
</feature>
<name>A0A4R4E626_9BACT</name>
<evidence type="ECO:0000256" key="1">
    <source>
        <dbReference type="SAM" id="Phobius"/>
    </source>
</evidence>
<proteinExistence type="predicted"/>
<feature type="transmembrane region" description="Helical" evidence="1">
    <location>
        <begin position="279"/>
        <end position="299"/>
    </location>
</feature>
<dbReference type="Proteomes" id="UP000295164">
    <property type="component" value="Unassembled WGS sequence"/>
</dbReference>